<reference evidence="2 3" key="1">
    <citation type="submission" date="2019-05" db="EMBL/GenBank/DDBJ databases">
        <title>Another draft genome of Portunus trituberculatus and its Hox gene families provides insights of decapod evolution.</title>
        <authorList>
            <person name="Jeong J.-H."/>
            <person name="Song I."/>
            <person name="Kim S."/>
            <person name="Choi T."/>
            <person name="Kim D."/>
            <person name="Ryu S."/>
            <person name="Kim W."/>
        </authorList>
    </citation>
    <scope>NUCLEOTIDE SEQUENCE [LARGE SCALE GENOMIC DNA]</scope>
    <source>
        <tissue evidence="2">Muscle</tissue>
    </source>
</reference>
<accession>A0A5B7INP9</accession>
<feature type="transmembrane region" description="Helical" evidence="1">
    <location>
        <begin position="46"/>
        <end position="68"/>
    </location>
</feature>
<dbReference type="Proteomes" id="UP000324222">
    <property type="component" value="Unassembled WGS sequence"/>
</dbReference>
<keyword evidence="1" id="KW-1133">Transmembrane helix</keyword>
<name>A0A5B7INP9_PORTR</name>
<sequence>MGVPPSDRQGWMGPGQHHATHASRYSLLALLPLPHHSLPLLHFPPLLPVVPSLLYLLLLHEWLLALGLRSYNC</sequence>
<evidence type="ECO:0000313" key="3">
    <source>
        <dbReference type="Proteomes" id="UP000324222"/>
    </source>
</evidence>
<comment type="caution">
    <text evidence="2">The sequence shown here is derived from an EMBL/GenBank/DDBJ whole genome shotgun (WGS) entry which is preliminary data.</text>
</comment>
<organism evidence="2 3">
    <name type="scientific">Portunus trituberculatus</name>
    <name type="common">Swimming crab</name>
    <name type="synonym">Neptunus trituberculatus</name>
    <dbReference type="NCBI Taxonomy" id="210409"/>
    <lineage>
        <taxon>Eukaryota</taxon>
        <taxon>Metazoa</taxon>
        <taxon>Ecdysozoa</taxon>
        <taxon>Arthropoda</taxon>
        <taxon>Crustacea</taxon>
        <taxon>Multicrustacea</taxon>
        <taxon>Malacostraca</taxon>
        <taxon>Eumalacostraca</taxon>
        <taxon>Eucarida</taxon>
        <taxon>Decapoda</taxon>
        <taxon>Pleocyemata</taxon>
        <taxon>Brachyura</taxon>
        <taxon>Eubrachyura</taxon>
        <taxon>Portunoidea</taxon>
        <taxon>Portunidae</taxon>
        <taxon>Portuninae</taxon>
        <taxon>Portunus</taxon>
    </lineage>
</organism>
<keyword evidence="1" id="KW-0812">Transmembrane</keyword>
<gene>
    <name evidence="2" type="ORF">E2C01_076492</name>
</gene>
<evidence type="ECO:0000256" key="1">
    <source>
        <dbReference type="SAM" id="Phobius"/>
    </source>
</evidence>
<dbReference type="EMBL" id="VSRR010058211">
    <property type="protein sequence ID" value="MPC81854.1"/>
    <property type="molecule type" value="Genomic_DNA"/>
</dbReference>
<keyword evidence="1" id="KW-0472">Membrane</keyword>
<keyword evidence="3" id="KW-1185">Reference proteome</keyword>
<dbReference type="AlphaFoldDB" id="A0A5B7INP9"/>
<evidence type="ECO:0000313" key="2">
    <source>
        <dbReference type="EMBL" id="MPC81854.1"/>
    </source>
</evidence>
<proteinExistence type="predicted"/>
<protein>
    <submittedName>
        <fullName evidence="2">Uncharacterized protein</fullName>
    </submittedName>
</protein>